<dbReference type="EMBL" id="VSSQ01047591">
    <property type="protein sequence ID" value="MPN01599.1"/>
    <property type="molecule type" value="Genomic_DNA"/>
</dbReference>
<accession>A0A645EKE0</accession>
<protein>
    <submittedName>
        <fullName evidence="1">Uncharacterized protein</fullName>
    </submittedName>
</protein>
<evidence type="ECO:0000313" key="1">
    <source>
        <dbReference type="EMBL" id="MPN01599.1"/>
    </source>
</evidence>
<dbReference type="AlphaFoldDB" id="A0A645EKE0"/>
<gene>
    <name evidence="1" type="ORF">SDC9_148809</name>
</gene>
<comment type="caution">
    <text evidence="1">The sequence shown here is derived from an EMBL/GenBank/DDBJ whole genome shotgun (WGS) entry which is preliminary data.</text>
</comment>
<name>A0A645EKE0_9ZZZZ</name>
<reference evidence="1" key="1">
    <citation type="submission" date="2019-08" db="EMBL/GenBank/DDBJ databases">
        <authorList>
            <person name="Kucharzyk K."/>
            <person name="Murdoch R.W."/>
            <person name="Higgins S."/>
            <person name="Loffler F."/>
        </authorList>
    </citation>
    <scope>NUCLEOTIDE SEQUENCE</scope>
</reference>
<proteinExistence type="predicted"/>
<sequence length="84" mass="9538">MYAFACQGIKINRQSGYKRLTFTSSHLGDISFVQRNSAQHLNIKMTHTQYPAGTLTDNRKGFGQNIIKCFALFEAQFKFSGLSR</sequence>
<organism evidence="1">
    <name type="scientific">bioreactor metagenome</name>
    <dbReference type="NCBI Taxonomy" id="1076179"/>
    <lineage>
        <taxon>unclassified sequences</taxon>
        <taxon>metagenomes</taxon>
        <taxon>ecological metagenomes</taxon>
    </lineage>
</organism>